<dbReference type="EMBL" id="HADZ01013664">
    <property type="protein sequence ID" value="SBP77605.1"/>
    <property type="molecule type" value="Transcribed_RNA"/>
</dbReference>
<proteinExistence type="predicted"/>
<sequence>MQQWIVCIIPFAEVHINADLGEVQIRGARGAWSASTLEDRDTPGLATVDWNAQLRGAGVEVQVLG</sequence>
<evidence type="ECO:0000313" key="1">
    <source>
        <dbReference type="EMBL" id="SBP77605.1"/>
    </source>
</evidence>
<accession>A0A1A8CFU3</accession>
<gene>
    <name evidence="1" type="primary">C24H18ORF63</name>
</gene>
<protein>
    <submittedName>
        <fullName evidence="1">Chromosome 18 open reading frame 63</fullName>
    </submittedName>
</protein>
<organism evidence="1">
    <name type="scientific">Nothobranchius kadleci</name>
    <name type="common">African annual killifish</name>
    <dbReference type="NCBI Taxonomy" id="1051664"/>
    <lineage>
        <taxon>Eukaryota</taxon>
        <taxon>Metazoa</taxon>
        <taxon>Chordata</taxon>
        <taxon>Craniata</taxon>
        <taxon>Vertebrata</taxon>
        <taxon>Euteleostomi</taxon>
        <taxon>Actinopterygii</taxon>
        <taxon>Neopterygii</taxon>
        <taxon>Teleostei</taxon>
        <taxon>Neoteleostei</taxon>
        <taxon>Acanthomorphata</taxon>
        <taxon>Ovalentaria</taxon>
        <taxon>Atherinomorphae</taxon>
        <taxon>Cyprinodontiformes</taxon>
        <taxon>Nothobranchiidae</taxon>
        <taxon>Nothobranchius</taxon>
    </lineage>
</organism>
<reference evidence="1" key="2">
    <citation type="submission" date="2016-06" db="EMBL/GenBank/DDBJ databases">
        <title>The genome of a short-lived fish provides insights into sex chromosome evolution and the genetic control of aging.</title>
        <authorList>
            <person name="Reichwald K."/>
            <person name="Felder M."/>
            <person name="Petzold A."/>
            <person name="Koch P."/>
            <person name="Groth M."/>
            <person name="Platzer M."/>
        </authorList>
    </citation>
    <scope>NUCLEOTIDE SEQUENCE</scope>
    <source>
        <tissue evidence="1">Brain</tissue>
    </source>
</reference>
<feature type="non-terminal residue" evidence="1">
    <location>
        <position position="65"/>
    </location>
</feature>
<dbReference type="AlphaFoldDB" id="A0A1A8CFU3"/>
<name>A0A1A8CFU3_NOTKA</name>
<reference evidence="1" key="1">
    <citation type="submission" date="2016-05" db="EMBL/GenBank/DDBJ databases">
        <authorList>
            <person name="Lavstsen T."/>
            <person name="Jespersen J.S."/>
        </authorList>
    </citation>
    <scope>NUCLEOTIDE SEQUENCE</scope>
    <source>
        <tissue evidence="1">Brain</tissue>
    </source>
</reference>